<protein>
    <submittedName>
        <fullName evidence="1">Uncharacterized protein</fullName>
    </submittedName>
</protein>
<dbReference type="Proteomes" id="UP001241605">
    <property type="component" value="Chromosome"/>
</dbReference>
<reference evidence="1 2" key="1">
    <citation type="submission" date="2023-05" db="EMBL/GenBank/DDBJ databases">
        <title>YMD87, complete Genome.</title>
        <authorList>
            <person name="Zhang J."/>
            <person name="Xu X."/>
        </authorList>
    </citation>
    <scope>NUCLEOTIDE SEQUENCE [LARGE SCALE GENOMIC DNA]</scope>
    <source>
        <strain evidence="1 2">YMD87</strain>
    </source>
</reference>
<dbReference type="RefSeq" id="WP_282301456.1">
    <property type="nucleotide sequence ID" value="NZ_CP124616.1"/>
</dbReference>
<sequence length="119" mass="12636">MTARGAGPDLPDIWQGIDVKWSADWAPEPAAIKTATKLLSLLSEQAAMPISATRGYWPTVSLQWEGGQIEVEVFASHCELYHFKDGQLVGAAIPQFKASKAGIAPLLAALATIARPPPG</sequence>
<proteinExistence type="predicted"/>
<evidence type="ECO:0000313" key="2">
    <source>
        <dbReference type="Proteomes" id="UP001241605"/>
    </source>
</evidence>
<organism evidence="1 2">
    <name type="scientific">Tropicibacter oceani</name>
    <dbReference type="NCBI Taxonomy" id="3058420"/>
    <lineage>
        <taxon>Bacteria</taxon>
        <taxon>Pseudomonadati</taxon>
        <taxon>Pseudomonadota</taxon>
        <taxon>Alphaproteobacteria</taxon>
        <taxon>Rhodobacterales</taxon>
        <taxon>Roseobacteraceae</taxon>
        <taxon>Tropicibacter</taxon>
    </lineage>
</organism>
<evidence type="ECO:0000313" key="1">
    <source>
        <dbReference type="EMBL" id="WGW04820.1"/>
    </source>
</evidence>
<gene>
    <name evidence="1" type="ORF">QF118_04510</name>
</gene>
<name>A0ABY8QJL5_9RHOB</name>
<dbReference type="EMBL" id="CP124616">
    <property type="protein sequence ID" value="WGW04820.1"/>
    <property type="molecule type" value="Genomic_DNA"/>
</dbReference>
<accession>A0ABY8QJL5</accession>
<keyword evidence="2" id="KW-1185">Reference proteome</keyword>